<protein>
    <submittedName>
        <fullName evidence="1">Uncharacterized protein</fullName>
    </submittedName>
</protein>
<gene>
    <name evidence="1" type="ORF">SDC9_101404</name>
</gene>
<name>A0A645AN22_9ZZZZ</name>
<accession>A0A645AN22</accession>
<reference evidence="1" key="1">
    <citation type="submission" date="2019-08" db="EMBL/GenBank/DDBJ databases">
        <authorList>
            <person name="Kucharzyk K."/>
            <person name="Murdoch R.W."/>
            <person name="Higgins S."/>
            <person name="Loffler F."/>
        </authorList>
    </citation>
    <scope>NUCLEOTIDE SEQUENCE</scope>
</reference>
<comment type="caution">
    <text evidence="1">The sequence shown here is derived from an EMBL/GenBank/DDBJ whole genome shotgun (WGS) entry which is preliminary data.</text>
</comment>
<dbReference type="EMBL" id="VSSQ01014890">
    <property type="protein sequence ID" value="MPM54625.1"/>
    <property type="molecule type" value="Genomic_DNA"/>
</dbReference>
<sequence>MDECREGIRLIIGDCGPRPGRPVVGLDGQHVEGKAVRVAGADKFPILHECFCVIGGICKVSRCKRVEGQSAVGPFGLFRKKIGECRAFRIGALRHLSSVSGADCLPSAVREVAGKPVGPSIIVVDGIGQGVCGGDHTNGEVIGLLIAP</sequence>
<proteinExistence type="predicted"/>
<evidence type="ECO:0000313" key="1">
    <source>
        <dbReference type="EMBL" id="MPM54625.1"/>
    </source>
</evidence>
<dbReference type="AlphaFoldDB" id="A0A645AN22"/>
<organism evidence="1">
    <name type="scientific">bioreactor metagenome</name>
    <dbReference type="NCBI Taxonomy" id="1076179"/>
    <lineage>
        <taxon>unclassified sequences</taxon>
        <taxon>metagenomes</taxon>
        <taxon>ecological metagenomes</taxon>
    </lineage>
</organism>